<reference evidence="3" key="1">
    <citation type="journal article" date="2019" name="Database">
        <title>The radish genome database (RadishGD): an integrated information resource for radish genomics.</title>
        <authorList>
            <person name="Yu H.J."/>
            <person name="Baek S."/>
            <person name="Lee Y.J."/>
            <person name="Cho A."/>
            <person name="Mun J.H."/>
        </authorList>
    </citation>
    <scope>NUCLEOTIDE SEQUENCE [LARGE SCALE GENOMIC DNA]</scope>
    <source>
        <strain evidence="3">cv. WK10039</strain>
    </source>
</reference>
<gene>
    <name evidence="4" type="primary">LOC108810227</name>
</gene>
<feature type="compositionally biased region" description="Low complexity" evidence="1">
    <location>
        <begin position="27"/>
        <end position="39"/>
    </location>
</feature>
<dbReference type="PANTHER" id="PTHR24414">
    <property type="entry name" value="F-BOX/KELCH-REPEAT PROTEIN SKIP4"/>
    <property type="match status" value="1"/>
</dbReference>
<dbReference type="SMART" id="SM00612">
    <property type="entry name" value="Kelch"/>
    <property type="match status" value="2"/>
</dbReference>
<protein>
    <submittedName>
        <fullName evidence="4">F-box/kelch-repeat protein At4g19870-like isoform X1</fullName>
    </submittedName>
</protein>
<dbReference type="GeneID" id="108810227"/>
<dbReference type="RefSeq" id="XP_056843119.1">
    <property type="nucleotide sequence ID" value="XM_056987139.1"/>
</dbReference>
<evidence type="ECO:0000313" key="3">
    <source>
        <dbReference type="Proteomes" id="UP000504610"/>
    </source>
</evidence>
<accession>A0A9W3BV47</accession>
<evidence type="ECO:0000313" key="4">
    <source>
        <dbReference type="RefSeq" id="XP_056843119.1"/>
    </source>
</evidence>
<dbReference type="PANTHER" id="PTHR24414:SF91">
    <property type="entry name" value="(RAPE) HYPOTHETICAL PROTEIN"/>
    <property type="match status" value="1"/>
</dbReference>
<dbReference type="InterPro" id="IPR015915">
    <property type="entry name" value="Kelch-typ_b-propeller"/>
</dbReference>
<dbReference type="Gene3D" id="2.120.10.80">
    <property type="entry name" value="Kelch-type beta propeller"/>
    <property type="match status" value="1"/>
</dbReference>
<keyword evidence="3" id="KW-1185">Reference proteome</keyword>
<dbReference type="Proteomes" id="UP000504610">
    <property type="component" value="Chromosome 6"/>
</dbReference>
<dbReference type="InterPro" id="IPR050354">
    <property type="entry name" value="F-box/kelch-repeat_ARATH"/>
</dbReference>
<feature type="domain" description="F-box" evidence="2">
    <location>
        <begin position="42"/>
        <end position="82"/>
    </location>
</feature>
<dbReference type="AlphaFoldDB" id="A0A9W3BV47"/>
<sequence>MKVMASMNLQDEPPEKKRSRKKKRTTHSSPPASSSSPSFSLLPDEIALNCLARISRAYYPRFSIISKSFRSLLSSMELYLARSQIGSTEQCLYVCLSDESYQYPQWFTRWINPNRTLPNSTIKKKKKTLRQSSLAPIPSSHFPSVSESALVVGSDIYVIGGPIKTEPVSKERSRLCPSSAVRVLDCRTHTWRDAPSMILARKHALTCFHNGKIYVMGGCKALEEPWAEVYDTNTQTWKPLSDPGTEISKISRCTFYSIKEKNGKIYFGNAYETHAYDTSQDNWESIAQFQSSTWLTDGGFWFHRIPKPACLMDGVWYNISHGPFHCWWSKDGRFWKGVKGLESLREMYNRNGGSSRNKTVLVSCGGKLLLLWEGYMEHNPSNRQKIWCAEINLETDAKGEVRGNVEWIDVVQTVRTQCELLHCLVVSV</sequence>
<reference evidence="4" key="2">
    <citation type="submission" date="2025-08" db="UniProtKB">
        <authorList>
            <consortium name="RefSeq"/>
        </authorList>
    </citation>
    <scope>IDENTIFICATION</scope>
    <source>
        <tissue evidence="4">Leaf</tissue>
    </source>
</reference>
<evidence type="ECO:0000259" key="2">
    <source>
        <dbReference type="SMART" id="SM00256"/>
    </source>
</evidence>
<name>A0A9W3BV47_RAPSA</name>
<feature type="compositionally biased region" description="Basic residues" evidence="1">
    <location>
        <begin position="17"/>
        <end position="26"/>
    </location>
</feature>
<dbReference type="CDD" id="cd22152">
    <property type="entry name" value="F-box_AtAFR-like"/>
    <property type="match status" value="1"/>
</dbReference>
<dbReference type="OrthoDB" id="1056391at2759"/>
<dbReference type="Pfam" id="PF00646">
    <property type="entry name" value="F-box"/>
    <property type="match status" value="1"/>
</dbReference>
<feature type="region of interest" description="Disordered" evidence="1">
    <location>
        <begin position="1"/>
        <end position="39"/>
    </location>
</feature>
<proteinExistence type="predicted"/>
<dbReference type="Pfam" id="PF25210">
    <property type="entry name" value="Kelch_FKB95"/>
    <property type="match status" value="1"/>
</dbReference>
<dbReference type="SMART" id="SM00256">
    <property type="entry name" value="FBOX"/>
    <property type="match status" value="1"/>
</dbReference>
<dbReference type="InterPro" id="IPR057499">
    <property type="entry name" value="Kelch_FKB95"/>
</dbReference>
<dbReference type="InterPro" id="IPR006652">
    <property type="entry name" value="Kelch_1"/>
</dbReference>
<dbReference type="SUPFAM" id="SSF117281">
    <property type="entry name" value="Kelch motif"/>
    <property type="match status" value="1"/>
</dbReference>
<evidence type="ECO:0000256" key="1">
    <source>
        <dbReference type="SAM" id="MobiDB-lite"/>
    </source>
</evidence>
<organism evidence="3 4">
    <name type="scientific">Raphanus sativus</name>
    <name type="common">Radish</name>
    <name type="synonym">Raphanus raphanistrum var. sativus</name>
    <dbReference type="NCBI Taxonomy" id="3726"/>
    <lineage>
        <taxon>Eukaryota</taxon>
        <taxon>Viridiplantae</taxon>
        <taxon>Streptophyta</taxon>
        <taxon>Embryophyta</taxon>
        <taxon>Tracheophyta</taxon>
        <taxon>Spermatophyta</taxon>
        <taxon>Magnoliopsida</taxon>
        <taxon>eudicotyledons</taxon>
        <taxon>Gunneridae</taxon>
        <taxon>Pentapetalae</taxon>
        <taxon>rosids</taxon>
        <taxon>malvids</taxon>
        <taxon>Brassicales</taxon>
        <taxon>Brassicaceae</taxon>
        <taxon>Brassiceae</taxon>
        <taxon>Raphanus</taxon>
    </lineage>
</organism>
<dbReference type="InterPro" id="IPR001810">
    <property type="entry name" value="F-box_dom"/>
</dbReference>